<sequence length="133" mass="14700">MEATTCVPSLLNLIPKNTIQAKAVDLGLQIRTIRGLVLVHGDLVDNSHLLEHGEQLHLRHVLGHLSHELLHDFLLYSSQTSTNSHGGMETTAPSMPGIPPRTTSHRRRLRAHESGSQRESGGEGEEIKERIIL</sequence>
<reference evidence="2" key="1">
    <citation type="submission" date="2015-04" db="UniProtKB">
        <authorList>
            <consortium name="EnsemblPlants"/>
        </authorList>
    </citation>
    <scope>IDENTIFICATION</scope>
</reference>
<dbReference type="HOGENOM" id="CLU_1910070_0_0_1"/>
<evidence type="ECO:0000313" key="3">
    <source>
        <dbReference type="Proteomes" id="UP000026962"/>
    </source>
</evidence>
<name>A0A0E0LAP4_ORYPU</name>
<dbReference type="EnsemblPlants" id="OPUNC06G11200.1">
    <property type="protein sequence ID" value="OPUNC06G11200.1"/>
    <property type="gene ID" value="OPUNC06G11200"/>
</dbReference>
<dbReference type="AlphaFoldDB" id="A0A0E0LAP4"/>
<dbReference type="Gramene" id="OPUNC06G11200.1">
    <property type="protein sequence ID" value="OPUNC06G11200.1"/>
    <property type="gene ID" value="OPUNC06G11200"/>
</dbReference>
<keyword evidence="3" id="KW-1185">Reference proteome</keyword>
<proteinExistence type="predicted"/>
<feature type="region of interest" description="Disordered" evidence="1">
    <location>
        <begin position="80"/>
        <end position="133"/>
    </location>
</feature>
<organism evidence="2">
    <name type="scientific">Oryza punctata</name>
    <name type="common">Red rice</name>
    <dbReference type="NCBI Taxonomy" id="4537"/>
    <lineage>
        <taxon>Eukaryota</taxon>
        <taxon>Viridiplantae</taxon>
        <taxon>Streptophyta</taxon>
        <taxon>Embryophyta</taxon>
        <taxon>Tracheophyta</taxon>
        <taxon>Spermatophyta</taxon>
        <taxon>Magnoliopsida</taxon>
        <taxon>Liliopsida</taxon>
        <taxon>Poales</taxon>
        <taxon>Poaceae</taxon>
        <taxon>BOP clade</taxon>
        <taxon>Oryzoideae</taxon>
        <taxon>Oryzeae</taxon>
        <taxon>Oryzinae</taxon>
        <taxon>Oryza</taxon>
    </lineage>
</organism>
<evidence type="ECO:0000313" key="2">
    <source>
        <dbReference type="EnsemblPlants" id="OPUNC06G11200.1"/>
    </source>
</evidence>
<protein>
    <submittedName>
        <fullName evidence="2">Uncharacterized protein</fullName>
    </submittedName>
</protein>
<reference evidence="2" key="2">
    <citation type="submission" date="2018-05" db="EMBL/GenBank/DDBJ databases">
        <title>OpunRS2 (Oryza punctata Reference Sequence Version 2).</title>
        <authorList>
            <person name="Zhang J."/>
            <person name="Kudrna D."/>
            <person name="Lee S."/>
            <person name="Talag J."/>
            <person name="Welchert J."/>
            <person name="Wing R.A."/>
        </authorList>
    </citation>
    <scope>NUCLEOTIDE SEQUENCE [LARGE SCALE GENOMIC DNA]</scope>
</reference>
<dbReference type="Proteomes" id="UP000026962">
    <property type="component" value="Chromosome 6"/>
</dbReference>
<evidence type="ECO:0000256" key="1">
    <source>
        <dbReference type="SAM" id="MobiDB-lite"/>
    </source>
</evidence>
<accession>A0A0E0LAP4</accession>